<proteinExistence type="predicted"/>
<dbReference type="EMBL" id="VSSQ01121143">
    <property type="protein sequence ID" value="MPN53717.1"/>
    <property type="molecule type" value="Genomic_DNA"/>
</dbReference>
<reference evidence="1" key="1">
    <citation type="submission" date="2019-08" db="EMBL/GenBank/DDBJ databases">
        <authorList>
            <person name="Kucharzyk K."/>
            <person name="Murdoch R.W."/>
            <person name="Higgins S."/>
            <person name="Loffler F."/>
        </authorList>
    </citation>
    <scope>NUCLEOTIDE SEQUENCE</scope>
</reference>
<name>A0A645IR67_9ZZZZ</name>
<accession>A0A645IR67</accession>
<comment type="caution">
    <text evidence="1">The sequence shown here is derived from an EMBL/GenBank/DDBJ whole genome shotgun (WGS) entry which is preliminary data.</text>
</comment>
<sequence length="77" mass="8626">MGKLKGQLDVVVPDNLFELGVAPAAIVENRLVHHVPSFYTSLVATYQRVNVVFHPFNHHLARHILPLFVDEEPVGCL</sequence>
<gene>
    <name evidence="1" type="ORF">SDC9_201383</name>
</gene>
<evidence type="ECO:0000313" key="1">
    <source>
        <dbReference type="EMBL" id="MPN53717.1"/>
    </source>
</evidence>
<dbReference type="AlphaFoldDB" id="A0A645IR67"/>
<organism evidence="1">
    <name type="scientific">bioreactor metagenome</name>
    <dbReference type="NCBI Taxonomy" id="1076179"/>
    <lineage>
        <taxon>unclassified sequences</taxon>
        <taxon>metagenomes</taxon>
        <taxon>ecological metagenomes</taxon>
    </lineage>
</organism>
<protein>
    <submittedName>
        <fullName evidence="1">Uncharacterized protein</fullName>
    </submittedName>
</protein>